<sequence>MLPDYFEDDKFLERYVKSLNATYAVLLWPATFIFFIVAAGAIVLLFQFLTSVPDAVIQSLSTARTAVQIGTLVLILGILFCWLKIRYTGIYGAMELGCAFGTAYLACRHLNTGGHDVIPLLFSLFGCIYIAVRGVTNLSEALRR</sequence>
<organism evidence="1 2">
    <name type="scientific">Caballeronia arationis</name>
    <dbReference type="NCBI Taxonomy" id="1777142"/>
    <lineage>
        <taxon>Bacteria</taxon>
        <taxon>Pseudomonadati</taxon>
        <taxon>Pseudomonadota</taxon>
        <taxon>Betaproteobacteria</taxon>
        <taxon>Burkholderiales</taxon>
        <taxon>Burkholderiaceae</taxon>
        <taxon>Caballeronia</taxon>
    </lineage>
</organism>
<comment type="caution">
    <text evidence="1">The sequence shown here is derived from an EMBL/GenBank/DDBJ whole genome shotgun (WGS) entry which is preliminary data.</text>
</comment>
<dbReference type="EMBL" id="OCSU01000003">
    <property type="protein sequence ID" value="SOE87996.1"/>
    <property type="molecule type" value="Genomic_DNA"/>
</dbReference>
<gene>
    <name evidence="1" type="ORF">SAMN05446927_6586</name>
</gene>
<dbReference type="RefSeq" id="WP_097190705.1">
    <property type="nucleotide sequence ID" value="NZ_OCSU01000003.1"/>
</dbReference>
<reference evidence="1 2" key="1">
    <citation type="submission" date="2017-09" db="EMBL/GenBank/DDBJ databases">
        <authorList>
            <person name="Varghese N."/>
            <person name="Submissions S."/>
        </authorList>
    </citation>
    <scope>NUCLEOTIDE SEQUENCE [LARGE SCALE GENOMIC DNA]</scope>
    <source>
        <strain evidence="1 2">OK806</strain>
    </source>
</reference>
<accession>A0A7Z7IDM5</accession>
<proteinExistence type="predicted"/>
<protein>
    <submittedName>
        <fullName evidence="1">Uncharacterized protein</fullName>
    </submittedName>
</protein>
<evidence type="ECO:0000313" key="2">
    <source>
        <dbReference type="Proteomes" id="UP000219522"/>
    </source>
</evidence>
<keyword evidence="2" id="KW-1185">Reference proteome</keyword>
<dbReference type="Proteomes" id="UP000219522">
    <property type="component" value="Unassembled WGS sequence"/>
</dbReference>
<name>A0A7Z7IDM5_9BURK</name>
<evidence type="ECO:0000313" key="1">
    <source>
        <dbReference type="EMBL" id="SOE87996.1"/>
    </source>
</evidence>
<dbReference type="AlphaFoldDB" id="A0A7Z7IDM5"/>